<reference evidence="11" key="2">
    <citation type="journal article" date="2021" name="PeerJ">
        <title>Extensive microbial diversity within the chicken gut microbiome revealed by metagenomics and culture.</title>
        <authorList>
            <person name="Gilroy R."/>
            <person name="Ravi A."/>
            <person name="Getino M."/>
            <person name="Pursley I."/>
            <person name="Horton D.L."/>
            <person name="Alikhan N.F."/>
            <person name="Baker D."/>
            <person name="Gharbi K."/>
            <person name="Hall N."/>
            <person name="Watson M."/>
            <person name="Adriaenssens E.M."/>
            <person name="Foster-Nyarko E."/>
            <person name="Jarju S."/>
            <person name="Secka A."/>
            <person name="Antonio M."/>
            <person name="Oren A."/>
            <person name="Chaudhuri R.R."/>
            <person name="La Ragione R."/>
            <person name="Hildebrand F."/>
            <person name="Pallen M.J."/>
        </authorList>
    </citation>
    <scope>NUCLEOTIDE SEQUENCE</scope>
    <source>
        <strain evidence="11">ChiSxjej2B14-6234</strain>
    </source>
</reference>
<dbReference type="AlphaFoldDB" id="A0A9D1CQV8"/>
<protein>
    <submittedName>
        <fullName evidence="11">Amino acid ABC transporter permease</fullName>
    </submittedName>
</protein>
<sequence>MDFFSGFQKIFGAKRWLELYDAREEVIAGFVMTVKVSFFSLIFALIIGVAVGLLMATQRRWITRACRAYIAFFQNTPLVIQVIIIYLVIMPAMGIYRKKVEAGIIGLSIYTGAYCATIVHSAIMSVPAGQFEAASSQGFGFIGSMAHVILPQAVRIALPPLTNQAVNLIKNSSVLSVVTARDLIYSLDSIAARSDNYGPPLLMTGLLYLCICLPISLLARRLEGRLVRHG</sequence>
<evidence type="ECO:0000313" key="11">
    <source>
        <dbReference type="EMBL" id="HIQ70849.1"/>
    </source>
</evidence>
<keyword evidence="7 9" id="KW-1133">Transmembrane helix</keyword>
<feature type="domain" description="ABC transmembrane type-1" evidence="10">
    <location>
        <begin position="30"/>
        <end position="219"/>
    </location>
</feature>
<dbReference type="InterPro" id="IPR000515">
    <property type="entry name" value="MetI-like"/>
</dbReference>
<evidence type="ECO:0000313" key="12">
    <source>
        <dbReference type="Proteomes" id="UP000886887"/>
    </source>
</evidence>
<dbReference type="SUPFAM" id="SSF161098">
    <property type="entry name" value="MetI-like"/>
    <property type="match status" value="1"/>
</dbReference>
<evidence type="ECO:0000256" key="6">
    <source>
        <dbReference type="ARBA" id="ARBA00022970"/>
    </source>
</evidence>
<feature type="transmembrane region" description="Helical" evidence="9">
    <location>
        <begin position="201"/>
        <end position="219"/>
    </location>
</feature>
<keyword evidence="5 9" id="KW-0812">Transmembrane</keyword>
<comment type="subcellular location">
    <subcellularLocation>
        <location evidence="1 9">Cell membrane</location>
        <topology evidence="1 9">Multi-pass membrane protein</topology>
    </subcellularLocation>
</comment>
<evidence type="ECO:0000256" key="4">
    <source>
        <dbReference type="ARBA" id="ARBA00022475"/>
    </source>
</evidence>
<evidence type="ECO:0000256" key="1">
    <source>
        <dbReference type="ARBA" id="ARBA00004651"/>
    </source>
</evidence>
<dbReference type="GO" id="GO:0043190">
    <property type="term" value="C:ATP-binding cassette (ABC) transporter complex"/>
    <property type="evidence" value="ECO:0007669"/>
    <property type="project" value="InterPro"/>
</dbReference>
<evidence type="ECO:0000256" key="7">
    <source>
        <dbReference type="ARBA" id="ARBA00022989"/>
    </source>
</evidence>
<keyword evidence="4" id="KW-1003">Cell membrane</keyword>
<keyword evidence="3 9" id="KW-0813">Transport</keyword>
<dbReference type="PROSITE" id="PS50928">
    <property type="entry name" value="ABC_TM1"/>
    <property type="match status" value="1"/>
</dbReference>
<dbReference type="EMBL" id="DVFJ01000005">
    <property type="protein sequence ID" value="HIQ70849.1"/>
    <property type="molecule type" value="Genomic_DNA"/>
</dbReference>
<feature type="transmembrane region" description="Helical" evidence="9">
    <location>
        <begin position="78"/>
        <end position="96"/>
    </location>
</feature>
<name>A0A9D1CQV8_9FIRM</name>
<dbReference type="InterPro" id="IPR010065">
    <property type="entry name" value="AA_ABC_transptr_permease_3TM"/>
</dbReference>
<dbReference type="GO" id="GO:0006865">
    <property type="term" value="P:amino acid transport"/>
    <property type="evidence" value="ECO:0007669"/>
    <property type="project" value="UniProtKB-KW"/>
</dbReference>
<dbReference type="GO" id="GO:0022857">
    <property type="term" value="F:transmembrane transporter activity"/>
    <property type="evidence" value="ECO:0007669"/>
    <property type="project" value="InterPro"/>
</dbReference>
<organism evidence="11 12">
    <name type="scientific">Candidatus Onthenecus intestinigallinarum</name>
    <dbReference type="NCBI Taxonomy" id="2840875"/>
    <lineage>
        <taxon>Bacteria</taxon>
        <taxon>Bacillati</taxon>
        <taxon>Bacillota</taxon>
        <taxon>Clostridia</taxon>
        <taxon>Eubacteriales</taxon>
        <taxon>Candidatus Onthenecus</taxon>
    </lineage>
</organism>
<evidence type="ECO:0000256" key="5">
    <source>
        <dbReference type="ARBA" id="ARBA00022692"/>
    </source>
</evidence>
<evidence type="ECO:0000256" key="2">
    <source>
        <dbReference type="ARBA" id="ARBA00010072"/>
    </source>
</evidence>
<dbReference type="Gene3D" id="1.10.3720.10">
    <property type="entry name" value="MetI-like"/>
    <property type="match status" value="1"/>
</dbReference>
<comment type="similarity">
    <text evidence="2">Belongs to the binding-protein-dependent transport system permease family. HisMQ subfamily.</text>
</comment>
<keyword evidence="8 9" id="KW-0472">Membrane</keyword>
<evidence type="ECO:0000256" key="9">
    <source>
        <dbReference type="RuleBase" id="RU363032"/>
    </source>
</evidence>
<gene>
    <name evidence="11" type="ORF">IAB73_01365</name>
</gene>
<comment type="caution">
    <text evidence="11">The sequence shown here is derived from an EMBL/GenBank/DDBJ whole genome shotgun (WGS) entry which is preliminary data.</text>
</comment>
<dbReference type="PANTHER" id="PTHR30614:SF20">
    <property type="entry name" value="GLUTAMINE TRANSPORT SYSTEM PERMEASE PROTEIN GLNP"/>
    <property type="match status" value="1"/>
</dbReference>
<keyword evidence="6" id="KW-0029">Amino-acid transport</keyword>
<dbReference type="InterPro" id="IPR035906">
    <property type="entry name" value="MetI-like_sf"/>
</dbReference>
<accession>A0A9D1CQV8</accession>
<proteinExistence type="inferred from homology"/>
<dbReference type="PANTHER" id="PTHR30614">
    <property type="entry name" value="MEMBRANE COMPONENT OF AMINO ACID ABC TRANSPORTER"/>
    <property type="match status" value="1"/>
</dbReference>
<dbReference type="NCBIfam" id="TIGR01726">
    <property type="entry name" value="HEQRo_perm_3TM"/>
    <property type="match status" value="1"/>
</dbReference>
<dbReference type="InterPro" id="IPR043429">
    <property type="entry name" value="ArtM/GltK/GlnP/TcyL/YhdX-like"/>
</dbReference>
<dbReference type="Pfam" id="PF00528">
    <property type="entry name" value="BPD_transp_1"/>
    <property type="match status" value="1"/>
</dbReference>
<feature type="transmembrane region" description="Helical" evidence="9">
    <location>
        <begin position="102"/>
        <end position="126"/>
    </location>
</feature>
<evidence type="ECO:0000259" key="10">
    <source>
        <dbReference type="PROSITE" id="PS50928"/>
    </source>
</evidence>
<reference evidence="11" key="1">
    <citation type="submission" date="2020-10" db="EMBL/GenBank/DDBJ databases">
        <authorList>
            <person name="Gilroy R."/>
        </authorList>
    </citation>
    <scope>NUCLEOTIDE SEQUENCE</scope>
    <source>
        <strain evidence="11">ChiSxjej2B14-6234</strain>
    </source>
</reference>
<feature type="transmembrane region" description="Helical" evidence="9">
    <location>
        <begin position="38"/>
        <end position="57"/>
    </location>
</feature>
<evidence type="ECO:0000256" key="8">
    <source>
        <dbReference type="ARBA" id="ARBA00023136"/>
    </source>
</evidence>
<dbReference type="CDD" id="cd06261">
    <property type="entry name" value="TM_PBP2"/>
    <property type="match status" value="1"/>
</dbReference>
<evidence type="ECO:0000256" key="3">
    <source>
        <dbReference type="ARBA" id="ARBA00022448"/>
    </source>
</evidence>
<dbReference type="Proteomes" id="UP000886887">
    <property type="component" value="Unassembled WGS sequence"/>
</dbReference>